<evidence type="ECO:0000256" key="3">
    <source>
        <dbReference type="ARBA" id="ARBA00023239"/>
    </source>
</evidence>
<dbReference type="Proteomes" id="UP000319829">
    <property type="component" value="Unassembled WGS sequence"/>
</dbReference>
<dbReference type="GO" id="GO:0008124">
    <property type="term" value="F:4-alpha-hydroxytetrahydrobiopterin dehydratase activity"/>
    <property type="evidence" value="ECO:0007669"/>
    <property type="project" value="UniProtKB-UniRule"/>
</dbReference>
<dbReference type="Pfam" id="PF01329">
    <property type="entry name" value="Pterin_4a"/>
    <property type="match status" value="1"/>
</dbReference>
<reference evidence="7 8" key="1">
    <citation type="journal article" date="2019" name="Nat. Microbiol.">
        <title>Mediterranean grassland soil C-N compound turnover is dependent on rainfall and depth, and is mediated by genomically divergent microorganisms.</title>
        <authorList>
            <person name="Diamond S."/>
            <person name="Andeer P.F."/>
            <person name="Li Z."/>
            <person name="Crits-Christoph A."/>
            <person name="Burstein D."/>
            <person name="Anantharaman K."/>
            <person name="Lane K.R."/>
            <person name="Thomas B.C."/>
            <person name="Pan C."/>
            <person name="Northen T.R."/>
            <person name="Banfield J.F."/>
        </authorList>
    </citation>
    <scope>NUCLEOTIDE SEQUENCE [LARGE SCALE GENOMIC DNA]</scope>
    <source>
        <strain evidence="5">WS_4</strain>
        <strain evidence="6">WS_7</strain>
    </source>
</reference>
<dbReference type="PANTHER" id="PTHR12599">
    <property type="entry name" value="PTERIN-4-ALPHA-CARBINOLAMINE DEHYDRATASE"/>
    <property type="match status" value="1"/>
</dbReference>
<accession>A0A538SRP8</accession>
<keyword evidence="3 4" id="KW-0456">Lyase</keyword>
<comment type="similarity">
    <text evidence="2 4">Belongs to the pterin-4-alpha-carbinolamine dehydratase family.</text>
</comment>
<dbReference type="EMBL" id="VBOU01000077">
    <property type="protein sequence ID" value="TMQ54060.1"/>
    <property type="molecule type" value="Genomic_DNA"/>
</dbReference>
<dbReference type="SUPFAM" id="SSF55248">
    <property type="entry name" value="PCD-like"/>
    <property type="match status" value="1"/>
</dbReference>
<evidence type="ECO:0000256" key="1">
    <source>
        <dbReference type="ARBA" id="ARBA00001554"/>
    </source>
</evidence>
<dbReference type="InterPro" id="IPR036428">
    <property type="entry name" value="PCD_sf"/>
</dbReference>
<sequence>MPKLPQAELDRALRDLPGWTVKDGAITKTFKHDSFPEAIVFVNAVAHLAELANHHPDIDIRYSNITLALVTHDQGGITDKDVQLARRIEEIRKKAGVPA</sequence>
<dbReference type="CDD" id="cd00488">
    <property type="entry name" value="PCD_DCoH"/>
    <property type="match status" value="1"/>
</dbReference>
<evidence type="ECO:0000256" key="4">
    <source>
        <dbReference type="HAMAP-Rule" id="MF_00434"/>
    </source>
</evidence>
<evidence type="ECO:0000313" key="8">
    <source>
        <dbReference type="Proteomes" id="UP000319829"/>
    </source>
</evidence>
<dbReference type="GO" id="GO:0006729">
    <property type="term" value="P:tetrahydrobiopterin biosynthetic process"/>
    <property type="evidence" value="ECO:0007669"/>
    <property type="project" value="InterPro"/>
</dbReference>
<dbReference type="InterPro" id="IPR001533">
    <property type="entry name" value="Pterin_deHydtase"/>
</dbReference>
<comment type="catalytic activity">
    <reaction evidence="1 4">
        <text>(4aS,6R)-4a-hydroxy-L-erythro-5,6,7,8-tetrahydrobiopterin = (6R)-L-erythro-6,7-dihydrobiopterin + H2O</text>
        <dbReference type="Rhea" id="RHEA:11920"/>
        <dbReference type="ChEBI" id="CHEBI:15377"/>
        <dbReference type="ChEBI" id="CHEBI:15642"/>
        <dbReference type="ChEBI" id="CHEBI:43120"/>
        <dbReference type="EC" id="4.2.1.96"/>
    </reaction>
</comment>
<name>A0A538SRP8_UNCEI</name>
<dbReference type="EC" id="4.2.1.96" evidence="4"/>
<organism evidence="5 8">
    <name type="scientific">Eiseniibacteriota bacterium</name>
    <dbReference type="NCBI Taxonomy" id="2212470"/>
    <lineage>
        <taxon>Bacteria</taxon>
        <taxon>Candidatus Eiseniibacteriota</taxon>
    </lineage>
</organism>
<comment type="caution">
    <text evidence="5">The sequence shown here is derived from an EMBL/GenBank/DDBJ whole genome shotgun (WGS) entry which is preliminary data.</text>
</comment>
<dbReference type="NCBIfam" id="NF002017">
    <property type="entry name" value="PRK00823.1-2"/>
    <property type="match status" value="1"/>
</dbReference>
<evidence type="ECO:0000313" key="5">
    <source>
        <dbReference type="EMBL" id="TMQ54060.1"/>
    </source>
</evidence>
<dbReference type="HAMAP" id="MF_00434">
    <property type="entry name" value="Pterin_4_alpha"/>
    <property type="match status" value="1"/>
</dbReference>
<dbReference type="AlphaFoldDB" id="A0A538SRP8"/>
<evidence type="ECO:0000313" key="6">
    <source>
        <dbReference type="EMBL" id="TMQ62429.1"/>
    </source>
</evidence>
<proteinExistence type="inferred from homology"/>
<dbReference type="EMBL" id="VBOX01000078">
    <property type="protein sequence ID" value="TMQ62429.1"/>
    <property type="molecule type" value="Genomic_DNA"/>
</dbReference>
<evidence type="ECO:0000256" key="2">
    <source>
        <dbReference type="ARBA" id="ARBA00006472"/>
    </source>
</evidence>
<gene>
    <name evidence="5" type="ORF">E6K74_07415</name>
    <name evidence="6" type="ORF">E6K77_07375</name>
</gene>
<dbReference type="PANTHER" id="PTHR12599:SF0">
    <property type="entry name" value="PTERIN-4-ALPHA-CARBINOLAMINE DEHYDRATASE"/>
    <property type="match status" value="1"/>
</dbReference>
<protein>
    <recommendedName>
        <fullName evidence="4">Putative pterin-4-alpha-carbinolamine dehydratase</fullName>
        <shortName evidence="4">PHS</shortName>
        <ecNumber evidence="4">4.2.1.96</ecNumber>
    </recommendedName>
    <alternativeName>
        <fullName evidence="4">4-alpha-hydroxy-tetrahydropterin dehydratase</fullName>
    </alternativeName>
    <alternativeName>
        <fullName evidence="4">Pterin carbinolamine dehydratase</fullName>
        <shortName evidence="4">PCD</shortName>
    </alternativeName>
</protein>
<dbReference type="Proteomes" id="UP000317366">
    <property type="component" value="Unassembled WGS sequence"/>
</dbReference>
<dbReference type="Gene3D" id="3.30.1360.20">
    <property type="entry name" value="Transcriptional coactivator/pterin dehydratase"/>
    <property type="match status" value="1"/>
</dbReference>
<evidence type="ECO:0000313" key="7">
    <source>
        <dbReference type="Proteomes" id="UP000317366"/>
    </source>
</evidence>